<dbReference type="AlphaFoldDB" id="B3S0E5"/>
<reference evidence="3 4" key="1">
    <citation type="journal article" date="2008" name="Nature">
        <title>The Trichoplax genome and the nature of placozoans.</title>
        <authorList>
            <person name="Srivastava M."/>
            <person name="Begovic E."/>
            <person name="Chapman J."/>
            <person name="Putnam N.H."/>
            <person name="Hellsten U."/>
            <person name="Kawashima T."/>
            <person name="Kuo A."/>
            <person name="Mitros T."/>
            <person name="Salamov A."/>
            <person name="Carpenter M.L."/>
            <person name="Signorovitch A.Y."/>
            <person name="Moreno M.A."/>
            <person name="Kamm K."/>
            <person name="Grimwood J."/>
            <person name="Schmutz J."/>
            <person name="Shapiro H."/>
            <person name="Grigoriev I.V."/>
            <person name="Buss L.W."/>
            <person name="Schierwater B."/>
            <person name="Dellaporta S.L."/>
            <person name="Rokhsar D.S."/>
        </authorList>
    </citation>
    <scope>NUCLEOTIDE SEQUENCE [LARGE SCALE GENOMIC DNA]</scope>
    <source>
        <strain evidence="3 4">Grell-BS-1999</strain>
    </source>
</reference>
<evidence type="ECO:0000313" key="4">
    <source>
        <dbReference type="Proteomes" id="UP000009022"/>
    </source>
</evidence>
<keyword evidence="4" id="KW-1185">Reference proteome</keyword>
<organism evidence="3 4">
    <name type="scientific">Trichoplax adhaerens</name>
    <name type="common">Trichoplax reptans</name>
    <dbReference type="NCBI Taxonomy" id="10228"/>
    <lineage>
        <taxon>Eukaryota</taxon>
        <taxon>Metazoa</taxon>
        <taxon>Placozoa</taxon>
        <taxon>Uniplacotomia</taxon>
        <taxon>Trichoplacea</taxon>
        <taxon>Trichoplacidae</taxon>
        <taxon>Trichoplax</taxon>
    </lineage>
</organism>
<dbReference type="CDD" id="cd00086">
    <property type="entry name" value="homeodomain"/>
    <property type="match status" value="1"/>
</dbReference>
<dbReference type="CTD" id="6755105"/>
<dbReference type="PROSITE" id="PS50071">
    <property type="entry name" value="HOMEOBOX_2"/>
    <property type="match status" value="1"/>
</dbReference>
<accession>B3S0E5</accession>
<keyword evidence="1" id="KW-0539">Nucleus</keyword>
<dbReference type="InParanoid" id="B3S0E5"/>
<dbReference type="EMBL" id="DS985246">
    <property type="protein sequence ID" value="EDV24001.1"/>
    <property type="molecule type" value="Genomic_DNA"/>
</dbReference>
<dbReference type="SUPFAM" id="SSF46689">
    <property type="entry name" value="Homeodomain-like"/>
    <property type="match status" value="1"/>
</dbReference>
<dbReference type="Proteomes" id="UP000009022">
    <property type="component" value="Unassembled WGS sequence"/>
</dbReference>
<proteinExistence type="predicted"/>
<feature type="domain" description="Homeobox" evidence="2">
    <location>
        <begin position="14"/>
        <end position="26"/>
    </location>
</feature>
<gene>
    <name evidence="3" type="ORF">TRIADDRAFT_57021</name>
</gene>
<dbReference type="InterPro" id="IPR009057">
    <property type="entry name" value="Homeodomain-like_sf"/>
</dbReference>
<keyword evidence="1" id="KW-0371">Homeobox</keyword>
<keyword evidence="1" id="KW-0238">DNA-binding</keyword>
<dbReference type="RefSeq" id="XP_002113527.1">
    <property type="nucleotide sequence ID" value="XM_002113491.1"/>
</dbReference>
<dbReference type="GO" id="GO:0005634">
    <property type="term" value="C:nucleus"/>
    <property type="evidence" value="ECO:0007669"/>
    <property type="project" value="UniProtKB-SubCell"/>
</dbReference>
<dbReference type="Gene3D" id="1.10.10.60">
    <property type="entry name" value="Homeodomain-like"/>
    <property type="match status" value="1"/>
</dbReference>
<evidence type="ECO:0000256" key="1">
    <source>
        <dbReference type="PROSITE-ProRule" id="PRU00108"/>
    </source>
</evidence>
<evidence type="ECO:0000313" key="3">
    <source>
        <dbReference type="EMBL" id="EDV24001.1"/>
    </source>
</evidence>
<dbReference type="PhylomeDB" id="B3S0E5"/>
<dbReference type="HOGENOM" id="CLU_1519791_0_0_1"/>
<comment type="subcellular location">
    <subcellularLocation>
        <location evidence="1">Nucleus</location>
    </subcellularLocation>
</comment>
<dbReference type="OrthoDB" id="6159439at2759"/>
<feature type="DNA-binding region" description="Homeobox" evidence="1">
    <location>
        <begin position="16"/>
        <end position="27"/>
    </location>
</feature>
<name>B3S0E5_TRIAD</name>
<evidence type="ECO:0000259" key="2">
    <source>
        <dbReference type="PROSITE" id="PS50071"/>
    </source>
</evidence>
<dbReference type="GO" id="GO:0003677">
    <property type="term" value="F:DNA binding"/>
    <property type="evidence" value="ECO:0007669"/>
    <property type="project" value="UniProtKB-UniRule"/>
</dbReference>
<sequence>MRSTFVECFECHMVWFQNRRAKWRKRERQATNISTISGSTAPVSVGVNQYSYSSAQISRPDYNHGMQVPLQQSVFTGESLMQGNPRAGPSQYGSTTKSFQQLPLIGTPDLMTRFNHRYGSYPLPTVQQYTASSNASSNAVSGDANFQHITTHQAHDGVPQQSGGGYYASVSTNLNMS</sequence>
<dbReference type="InterPro" id="IPR001356">
    <property type="entry name" value="HD"/>
</dbReference>
<protein>
    <recommendedName>
        <fullName evidence="2">Homeobox domain-containing protein</fullName>
    </recommendedName>
</protein>
<dbReference type="KEGG" id="tad:TRIADDRAFT_57021"/>
<dbReference type="GeneID" id="6755105"/>